<gene>
    <name evidence="2" type="ORF">PI93_021440</name>
</gene>
<keyword evidence="2" id="KW-0560">Oxidoreductase</keyword>
<dbReference type="Gene3D" id="2.60.120.620">
    <property type="entry name" value="q2cbj1_9rhob like domain"/>
    <property type="match status" value="1"/>
</dbReference>
<dbReference type="GO" id="GO:0051213">
    <property type="term" value="F:dioxygenase activity"/>
    <property type="evidence" value="ECO:0007669"/>
    <property type="project" value="UniProtKB-KW"/>
</dbReference>
<evidence type="ECO:0000313" key="2">
    <source>
        <dbReference type="EMBL" id="QHF15935.1"/>
    </source>
</evidence>
<evidence type="ECO:0000313" key="3">
    <source>
        <dbReference type="Proteomes" id="UP000035080"/>
    </source>
</evidence>
<name>A0ABX6HY92_9BURK</name>
<comment type="cofactor">
    <cofactor evidence="1">
        <name>Fe(2+)</name>
        <dbReference type="ChEBI" id="CHEBI:29033"/>
    </cofactor>
</comment>
<dbReference type="PANTHER" id="PTHR20883">
    <property type="entry name" value="PHYTANOYL-COA DIOXYGENASE DOMAIN CONTAINING 1"/>
    <property type="match status" value="1"/>
</dbReference>
<accession>A0ABX6HY92</accession>
<organism evidence="2 3">
    <name type="scientific">Pandoraea fibrosis</name>
    <dbReference type="NCBI Taxonomy" id="1891094"/>
    <lineage>
        <taxon>Bacteria</taxon>
        <taxon>Pseudomonadati</taxon>
        <taxon>Pseudomonadota</taxon>
        <taxon>Betaproteobacteria</taxon>
        <taxon>Burkholderiales</taxon>
        <taxon>Burkholderiaceae</taxon>
        <taxon>Pandoraea</taxon>
    </lineage>
</organism>
<reference evidence="2 3" key="1">
    <citation type="journal article" date="2015" name="Genome Announc.">
        <title>Genome Sequences of Two Pandoraea pnomenusa Isolates Recovered 11 Months Apart from a Cystic Fibrosis Patient.</title>
        <authorList>
            <person name="Ee R."/>
            <person name="Ambrose M."/>
            <person name="Lazenby J."/>
            <person name="Williams P."/>
            <person name="Chan K.G."/>
            <person name="Roddam L."/>
        </authorList>
    </citation>
    <scope>NUCLEOTIDE SEQUENCE [LARGE SCALE GENOMIC DNA]</scope>
    <source>
        <strain evidence="2 3">6399</strain>
    </source>
</reference>
<dbReference type="SUPFAM" id="SSF51197">
    <property type="entry name" value="Clavaminate synthase-like"/>
    <property type="match status" value="1"/>
</dbReference>
<keyword evidence="3" id="KW-1185">Reference proteome</keyword>
<dbReference type="PANTHER" id="PTHR20883:SF48">
    <property type="entry name" value="ECTOINE DIOXYGENASE"/>
    <property type="match status" value="1"/>
</dbReference>
<dbReference type="Proteomes" id="UP000035080">
    <property type="component" value="Chromosome"/>
</dbReference>
<sequence length="263" mass="28823">MQRLQQAFSSNGFVVLRGIASEQTCDELEAVTRAELRHPAPPLEFEADVGYAGAPASREATGGNTIRRLRNAYGRHEAFRRWASSPQLVNTVATLLDEEVCLTLAHHNCVMTKHPHFGSKTGWHRDIRYWSFKRAELVVAWLALGDENEHNGALRVIPTSHRTVLADSQLDDAAFLVESHPDSAPLLRSACSIALRRGDVLLFHSQLFHAAGQNLSDSVKLSIAFAFFGASNSPLEGTRSHQTGFVALGRGDNNTSESAPDQS</sequence>
<keyword evidence="2" id="KW-0223">Dioxygenase</keyword>
<dbReference type="Pfam" id="PF05721">
    <property type="entry name" value="PhyH"/>
    <property type="match status" value="1"/>
</dbReference>
<evidence type="ECO:0000256" key="1">
    <source>
        <dbReference type="ARBA" id="ARBA00001954"/>
    </source>
</evidence>
<proteinExistence type="predicted"/>
<protein>
    <submittedName>
        <fullName evidence="2">Phytanoyl-CoA dioxygenase family protein</fullName>
    </submittedName>
</protein>
<dbReference type="InterPro" id="IPR008775">
    <property type="entry name" value="Phytyl_CoA_dOase-like"/>
</dbReference>
<dbReference type="EMBL" id="CP047385">
    <property type="protein sequence ID" value="QHF15935.1"/>
    <property type="molecule type" value="Genomic_DNA"/>
</dbReference>